<protein>
    <submittedName>
        <fullName evidence="3">Uncharacterized protein LOC111087236</fullName>
    </submittedName>
</protein>
<dbReference type="Pfam" id="PF05699">
    <property type="entry name" value="Dimer_Tnp_hAT"/>
    <property type="match status" value="1"/>
</dbReference>
<dbReference type="Proteomes" id="UP000694941">
    <property type="component" value="Unplaced"/>
</dbReference>
<dbReference type="InterPro" id="IPR012337">
    <property type="entry name" value="RNaseH-like_sf"/>
</dbReference>
<reference evidence="3" key="1">
    <citation type="submission" date="2025-08" db="UniProtKB">
        <authorList>
            <consortium name="RefSeq"/>
        </authorList>
    </citation>
    <scope>IDENTIFICATION</scope>
    <source>
        <tissue evidence="3">Muscle</tissue>
    </source>
</reference>
<evidence type="ECO:0000313" key="3">
    <source>
        <dbReference type="RefSeq" id="XP_022248903.1"/>
    </source>
</evidence>
<gene>
    <name evidence="3" type="primary">LOC111087236</name>
</gene>
<dbReference type="SUPFAM" id="SSF53098">
    <property type="entry name" value="Ribonuclease H-like"/>
    <property type="match status" value="1"/>
</dbReference>
<evidence type="ECO:0000259" key="1">
    <source>
        <dbReference type="Pfam" id="PF05699"/>
    </source>
</evidence>
<organism evidence="2 3">
    <name type="scientific">Limulus polyphemus</name>
    <name type="common">Atlantic horseshoe crab</name>
    <dbReference type="NCBI Taxonomy" id="6850"/>
    <lineage>
        <taxon>Eukaryota</taxon>
        <taxon>Metazoa</taxon>
        <taxon>Ecdysozoa</taxon>
        <taxon>Arthropoda</taxon>
        <taxon>Chelicerata</taxon>
        <taxon>Merostomata</taxon>
        <taxon>Xiphosura</taxon>
        <taxon>Limulidae</taxon>
        <taxon>Limulus</taxon>
    </lineage>
</organism>
<dbReference type="RefSeq" id="XP_022248903.1">
    <property type="nucleotide sequence ID" value="XM_022393195.1"/>
</dbReference>
<accession>A0ABM1SZ47</accession>
<dbReference type="PANTHER" id="PTHR45749">
    <property type="match status" value="1"/>
</dbReference>
<evidence type="ECO:0000313" key="2">
    <source>
        <dbReference type="Proteomes" id="UP000694941"/>
    </source>
</evidence>
<name>A0ABM1SZ47_LIMPO</name>
<dbReference type="PANTHER" id="PTHR45749:SF23">
    <property type="entry name" value="ZINC FINGER MYM-TYPE PROTEIN 1-LIKE"/>
    <property type="match status" value="1"/>
</dbReference>
<feature type="domain" description="HAT C-terminal dimerisation" evidence="1">
    <location>
        <begin position="158"/>
        <end position="215"/>
    </location>
</feature>
<keyword evidence="2" id="KW-1185">Reference proteome</keyword>
<proteinExistence type="predicted"/>
<sequence length="239" mass="27827">MEKLETIFLTIVLNDILERVNKTSKILQSKDVDIFVAIELLKSLKAYLREMRDKFSEYEAKVKAGVQIRNMAMETNVQESEVCVLPDMMGQQNRDQLKTIACNELSQRCEKLANAYHEDFEYNELLNECKQFKHYIVHDEECKTLPDMYSILIPDKLKSVFPNVEIALRIFMCMMVTTCSGERSFSRLKLTKNHLRSTMGQQWLNLLSLMCTESDILKNIDFQPIIKQISAMKCRKSSS</sequence>
<dbReference type="GeneID" id="111087236"/>
<dbReference type="InterPro" id="IPR008906">
    <property type="entry name" value="HATC_C_dom"/>
</dbReference>